<evidence type="ECO:0000313" key="10">
    <source>
        <dbReference type="EMBL" id="XBH16276.1"/>
    </source>
</evidence>
<feature type="transmembrane region" description="Helical" evidence="7">
    <location>
        <begin position="112"/>
        <end position="133"/>
    </location>
</feature>
<evidence type="ECO:0000256" key="2">
    <source>
        <dbReference type="ARBA" id="ARBA00005801"/>
    </source>
</evidence>
<dbReference type="Pfam" id="PF01478">
    <property type="entry name" value="Peptidase_A24"/>
    <property type="match status" value="1"/>
</dbReference>
<dbReference type="InterPro" id="IPR050882">
    <property type="entry name" value="Prepilin_peptidase/N-MTase"/>
</dbReference>
<evidence type="ECO:0000259" key="8">
    <source>
        <dbReference type="Pfam" id="PF01478"/>
    </source>
</evidence>
<keyword evidence="6 7" id="KW-0472">Membrane</keyword>
<dbReference type="Gene3D" id="1.20.120.1220">
    <property type="match status" value="1"/>
</dbReference>
<name>A0AAU7DHK1_9BACT</name>
<feature type="transmembrane region" description="Helical" evidence="7">
    <location>
        <begin position="145"/>
        <end position="166"/>
    </location>
</feature>
<organism evidence="10">
    <name type="scientific">Telmatobacter sp. DSM 110680</name>
    <dbReference type="NCBI Taxonomy" id="3036704"/>
    <lineage>
        <taxon>Bacteria</taxon>
        <taxon>Pseudomonadati</taxon>
        <taxon>Acidobacteriota</taxon>
        <taxon>Terriglobia</taxon>
        <taxon>Terriglobales</taxon>
        <taxon>Acidobacteriaceae</taxon>
        <taxon>Telmatobacter</taxon>
    </lineage>
</organism>
<dbReference type="RefSeq" id="WP_348261503.1">
    <property type="nucleotide sequence ID" value="NZ_CP121196.1"/>
</dbReference>
<feature type="domain" description="Prepilin peptidase A24 N-terminal" evidence="9">
    <location>
        <begin position="13"/>
        <end position="95"/>
    </location>
</feature>
<protein>
    <submittedName>
        <fullName evidence="10">Prepilin peptidase</fullName>
    </submittedName>
</protein>
<dbReference type="PANTHER" id="PTHR30487:SF0">
    <property type="entry name" value="PREPILIN LEADER PEPTIDASE_N-METHYLTRANSFERASE-RELATED"/>
    <property type="match status" value="1"/>
</dbReference>
<reference evidence="10" key="1">
    <citation type="submission" date="2023-03" db="EMBL/GenBank/DDBJ databases">
        <title>Edaphobacter sp.</title>
        <authorList>
            <person name="Huber K.J."/>
            <person name="Papendorf J."/>
            <person name="Pilke C."/>
            <person name="Bunk B."/>
            <person name="Sproeer C."/>
            <person name="Pester M."/>
        </authorList>
    </citation>
    <scope>NUCLEOTIDE SEQUENCE</scope>
    <source>
        <strain evidence="10">DSM 110680</strain>
    </source>
</reference>
<comment type="similarity">
    <text evidence="2">Belongs to the peptidase A24 family.</text>
</comment>
<feature type="transmembrane region" description="Helical" evidence="7">
    <location>
        <begin position="227"/>
        <end position="254"/>
    </location>
</feature>
<accession>A0AAU7DHK1</accession>
<dbReference type="PANTHER" id="PTHR30487">
    <property type="entry name" value="TYPE 4 PREPILIN-LIKE PROTEINS LEADER PEPTIDE-PROCESSING ENZYME"/>
    <property type="match status" value="1"/>
</dbReference>
<evidence type="ECO:0000256" key="5">
    <source>
        <dbReference type="ARBA" id="ARBA00022989"/>
    </source>
</evidence>
<gene>
    <name evidence="10" type="ORF">P8935_17080</name>
</gene>
<evidence type="ECO:0000256" key="4">
    <source>
        <dbReference type="ARBA" id="ARBA00022692"/>
    </source>
</evidence>
<dbReference type="GO" id="GO:0005886">
    <property type="term" value="C:plasma membrane"/>
    <property type="evidence" value="ECO:0007669"/>
    <property type="project" value="UniProtKB-SubCell"/>
</dbReference>
<dbReference type="InterPro" id="IPR000045">
    <property type="entry name" value="Prepilin_IV_endopep_pep"/>
</dbReference>
<evidence type="ECO:0000256" key="7">
    <source>
        <dbReference type="SAM" id="Phobius"/>
    </source>
</evidence>
<evidence type="ECO:0000256" key="1">
    <source>
        <dbReference type="ARBA" id="ARBA00004651"/>
    </source>
</evidence>
<keyword evidence="5 7" id="KW-1133">Transmembrane helix</keyword>
<evidence type="ECO:0000256" key="3">
    <source>
        <dbReference type="ARBA" id="ARBA00022475"/>
    </source>
</evidence>
<dbReference type="InterPro" id="IPR010627">
    <property type="entry name" value="Prepilin_pept_A24_N"/>
</dbReference>
<evidence type="ECO:0000256" key="6">
    <source>
        <dbReference type="ARBA" id="ARBA00023136"/>
    </source>
</evidence>
<dbReference type="AlphaFoldDB" id="A0AAU7DHK1"/>
<sequence>MMIRIVGTILAGLLGLAFGSFLNVCLSRWPEGESVVKPRSHCRNCGRTLAWWENIPLVSWTALRGRCRTCKTKISWRYPLVELFIGTLWSWEAWHTIPSDFLTSVPAGVFHFQLYLGLSRMFFFWILVALAVLDLEHLWLPDFLTWPAIIMGVILNSFNLIVVVNLQKSTEVPISDMIGNIGPTSLTGVFAAPVAAAAVVLFIRWMYRLVRKREGIGLGDAKLMAMLGAWLGLSGALLSFALGIMLGAAFAMVLLAVPESRRGSDTWLLSKLPLGTFLCVGGIVSALWGQPLIAAYLRFVGVR</sequence>
<evidence type="ECO:0000259" key="9">
    <source>
        <dbReference type="Pfam" id="PF06750"/>
    </source>
</evidence>
<feature type="transmembrane region" description="Helical" evidence="7">
    <location>
        <begin position="274"/>
        <end position="297"/>
    </location>
</feature>
<keyword evidence="4 7" id="KW-0812">Transmembrane</keyword>
<dbReference type="GO" id="GO:0006465">
    <property type="term" value="P:signal peptide processing"/>
    <property type="evidence" value="ECO:0007669"/>
    <property type="project" value="TreeGrafter"/>
</dbReference>
<feature type="domain" description="Prepilin type IV endopeptidase peptidase" evidence="8">
    <location>
        <begin position="121"/>
        <end position="251"/>
    </location>
</feature>
<comment type="subcellular location">
    <subcellularLocation>
        <location evidence="1">Cell membrane</location>
        <topology evidence="1">Multi-pass membrane protein</topology>
    </subcellularLocation>
</comment>
<dbReference type="EMBL" id="CP121196">
    <property type="protein sequence ID" value="XBH16276.1"/>
    <property type="molecule type" value="Genomic_DNA"/>
</dbReference>
<feature type="transmembrane region" description="Helical" evidence="7">
    <location>
        <begin position="186"/>
        <end position="207"/>
    </location>
</feature>
<dbReference type="GO" id="GO:0004190">
    <property type="term" value="F:aspartic-type endopeptidase activity"/>
    <property type="evidence" value="ECO:0007669"/>
    <property type="project" value="InterPro"/>
</dbReference>
<keyword evidence="3" id="KW-1003">Cell membrane</keyword>
<dbReference type="Pfam" id="PF06750">
    <property type="entry name" value="A24_N_bact"/>
    <property type="match status" value="1"/>
</dbReference>
<proteinExistence type="inferred from homology"/>